<sequence length="151" mass="17209">MNLTKIYYHKYLLIGFIFSIHSLLISCEENKYTQCEQIITLANSVASETKKIITNKSVENNEIKNWLNAAEIMTKAAEKMESLPIKDPQLLHYLGDFVKIYRTNSEATYSIVKARESRNLVAAQAAQADVKLAGEWERKLSSGINDYCQVK</sequence>
<gene>
    <name evidence="1" type="ordered locus">Sta7437_0629</name>
</gene>
<protein>
    <recommendedName>
        <fullName evidence="3">Lipoprotein</fullName>
    </recommendedName>
</protein>
<proteinExistence type="predicted"/>
<accession>K9XQ53</accession>
<organism evidence="1 2">
    <name type="scientific">Stanieria cyanosphaera (strain ATCC 29371 / PCC 7437)</name>
    <dbReference type="NCBI Taxonomy" id="111780"/>
    <lineage>
        <taxon>Bacteria</taxon>
        <taxon>Bacillati</taxon>
        <taxon>Cyanobacteriota</taxon>
        <taxon>Cyanophyceae</taxon>
        <taxon>Pleurocapsales</taxon>
        <taxon>Dermocarpellaceae</taxon>
        <taxon>Stanieria</taxon>
    </lineage>
</organism>
<dbReference type="KEGG" id="scs:Sta7437_0629"/>
<name>K9XQ53_STAC7</name>
<dbReference type="HOGENOM" id="CLU_140872_1_0_3"/>
<dbReference type="OrthoDB" id="572662at2"/>
<dbReference type="Proteomes" id="UP000010473">
    <property type="component" value="Chromosome"/>
</dbReference>
<reference evidence="2" key="1">
    <citation type="journal article" date="2013" name="Proc. Natl. Acad. Sci. U.S.A.">
        <title>Improving the coverage of the cyanobacterial phylum using diversity-driven genome sequencing.</title>
        <authorList>
            <person name="Shih P.M."/>
            <person name="Wu D."/>
            <person name="Latifi A."/>
            <person name="Axen S.D."/>
            <person name="Fewer D.P."/>
            <person name="Talla E."/>
            <person name="Calteau A."/>
            <person name="Cai F."/>
            <person name="Tandeau de Marsac N."/>
            <person name="Rippka R."/>
            <person name="Herdman M."/>
            <person name="Sivonen K."/>
            <person name="Coursin T."/>
            <person name="Laurent T."/>
            <person name="Goodwin L."/>
            <person name="Nolan M."/>
            <person name="Davenport K.W."/>
            <person name="Han C.S."/>
            <person name="Rubin E.M."/>
            <person name="Eisen J.A."/>
            <person name="Woyke T."/>
            <person name="Gugger M."/>
            <person name="Kerfeld C.A."/>
        </authorList>
    </citation>
    <scope>NUCLEOTIDE SEQUENCE [LARGE SCALE GENOMIC DNA]</scope>
    <source>
        <strain evidence="2">ATCC 29371 / PCC 7437</strain>
    </source>
</reference>
<keyword evidence="2" id="KW-1185">Reference proteome</keyword>
<evidence type="ECO:0000313" key="2">
    <source>
        <dbReference type="Proteomes" id="UP000010473"/>
    </source>
</evidence>
<dbReference type="AlphaFoldDB" id="K9XQ53"/>
<dbReference type="EMBL" id="CP003653">
    <property type="protein sequence ID" value="AFZ34224.1"/>
    <property type="molecule type" value="Genomic_DNA"/>
</dbReference>
<dbReference type="PROSITE" id="PS51257">
    <property type="entry name" value="PROKAR_LIPOPROTEIN"/>
    <property type="match status" value="1"/>
</dbReference>
<dbReference type="eggNOG" id="ENOG50336MB">
    <property type="taxonomic scope" value="Bacteria"/>
</dbReference>
<dbReference type="RefSeq" id="WP_015191897.1">
    <property type="nucleotide sequence ID" value="NC_019748.1"/>
</dbReference>
<evidence type="ECO:0008006" key="3">
    <source>
        <dbReference type="Google" id="ProtNLM"/>
    </source>
</evidence>
<evidence type="ECO:0000313" key="1">
    <source>
        <dbReference type="EMBL" id="AFZ34224.1"/>
    </source>
</evidence>